<keyword evidence="1" id="KW-0812">Transmembrane</keyword>
<feature type="domain" description="HTH LytTR-type" evidence="3">
    <location>
        <begin position="447"/>
        <end position="551"/>
    </location>
</feature>
<evidence type="ECO:0000256" key="2">
    <source>
        <dbReference type="SAM" id="SignalP"/>
    </source>
</evidence>
<dbReference type="InterPro" id="IPR046947">
    <property type="entry name" value="LytR-like"/>
</dbReference>
<dbReference type="InterPro" id="IPR011622">
    <property type="entry name" value="7TMR_DISM_rcpt_extracell_dom2"/>
</dbReference>
<dbReference type="PANTHER" id="PTHR37299:SF1">
    <property type="entry name" value="STAGE 0 SPORULATION PROTEIN A HOMOLOG"/>
    <property type="match status" value="1"/>
</dbReference>
<dbReference type="EMBL" id="WHLY01000002">
    <property type="protein sequence ID" value="MPR33339.1"/>
    <property type="molecule type" value="Genomic_DNA"/>
</dbReference>
<dbReference type="Pfam" id="PF07695">
    <property type="entry name" value="7TMR-DISM_7TM"/>
    <property type="match status" value="1"/>
</dbReference>
<dbReference type="InterPro" id="IPR011623">
    <property type="entry name" value="7TMR_DISM_rcpt_extracell_dom1"/>
</dbReference>
<gene>
    <name evidence="4" type="ORF">GBK04_08185</name>
</gene>
<feature type="signal peptide" evidence="2">
    <location>
        <begin position="1"/>
        <end position="21"/>
    </location>
</feature>
<protein>
    <submittedName>
        <fullName evidence="4">Histidine kinase</fullName>
    </submittedName>
</protein>
<proteinExistence type="predicted"/>
<dbReference type="RefSeq" id="WP_152758503.1">
    <property type="nucleotide sequence ID" value="NZ_WHLY01000002.1"/>
</dbReference>
<dbReference type="SMART" id="SM00850">
    <property type="entry name" value="LytTR"/>
    <property type="match status" value="1"/>
</dbReference>
<dbReference type="Gene3D" id="2.60.40.2380">
    <property type="match status" value="1"/>
</dbReference>
<evidence type="ECO:0000259" key="3">
    <source>
        <dbReference type="PROSITE" id="PS50930"/>
    </source>
</evidence>
<keyword evidence="1" id="KW-0472">Membrane</keyword>
<keyword evidence="4" id="KW-0418">Kinase</keyword>
<dbReference type="Proteomes" id="UP000479293">
    <property type="component" value="Unassembled WGS sequence"/>
</dbReference>
<feature type="transmembrane region" description="Helical" evidence="1">
    <location>
        <begin position="247"/>
        <end position="264"/>
    </location>
</feature>
<dbReference type="Gene3D" id="2.40.50.1020">
    <property type="entry name" value="LytTr DNA-binding domain"/>
    <property type="match status" value="1"/>
</dbReference>
<feature type="transmembrane region" description="Helical" evidence="1">
    <location>
        <begin position="359"/>
        <end position="380"/>
    </location>
</feature>
<keyword evidence="4" id="KW-0808">Transferase</keyword>
<dbReference type="InterPro" id="IPR007492">
    <property type="entry name" value="LytTR_DNA-bd_dom"/>
</dbReference>
<dbReference type="Pfam" id="PF04397">
    <property type="entry name" value="LytTR"/>
    <property type="match status" value="1"/>
</dbReference>
<evidence type="ECO:0000313" key="5">
    <source>
        <dbReference type="Proteomes" id="UP000479293"/>
    </source>
</evidence>
<evidence type="ECO:0000256" key="1">
    <source>
        <dbReference type="SAM" id="Phobius"/>
    </source>
</evidence>
<feature type="transmembrane region" description="Helical" evidence="1">
    <location>
        <begin position="207"/>
        <end position="227"/>
    </location>
</feature>
<feature type="transmembrane region" description="Helical" evidence="1">
    <location>
        <begin position="330"/>
        <end position="353"/>
    </location>
</feature>
<dbReference type="GO" id="GO:0016301">
    <property type="term" value="F:kinase activity"/>
    <property type="evidence" value="ECO:0007669"/>
    <property type="project" value="UniProtKB-KW"/>
</dbReference>
<keyword evidence="5" id="KW-1185">Reference proteome</keyword>
<feature type="transmembrane region" description="Helical" evidence="1">
    <location>
        <begin position="179"/>
        <end position="200"/>
    </location>
</feature>
<dbReference type="PANTHER" id="PTHR37299">
    <property type="entry name" value="TRANSCRIPTIONAL REGULATOR-RELATED"/>
    <property type="match status" value="1"/>
</dbReference>
<dbReference type="Pfam" id="PF07696">
    <property type="entry name" value="7TMR-DISMED2"/>
    <property type="match status" value="1"/>
</dbReference>
<feature type="transmembrane region" description="Helical" evidence="1">
    <location>
        <begin position="300"/>
        <end position="321"/>
    </location>
</feature>
<feature type="chain" id="PRO_5028877052" evidence="2">
    <location>
        <begin position="22"/>
        <end position="553"/>
    </location>
</feature>
<evidence type="ECO:0000313" key="4">
    <source>
        <dbReference type="EMBL" id="MPR33339.1"/>
    </source>
</evidence>
<organism evidence="4 5">
    <name type="scientific">Salmonirosea aquatica</name>
    <dbReference type="NCBI Taxonomy" id="2654236"/>
    <lineage>
        <taxon>Bacteria</taxon>
        <taxon>Pseudomonadati</taxon>
        <taxon>Bacteroidota</taxon>
        <taxon>Cytophagia</taxon>
        <taxon>Cytophagales</taxon>
        <taxon>Spirosomataceae</taxon>
        <taxon>Salmonirosea</taxon>
    </lineage>
</organism>
<reference evidence="4 5" key="1">
    <citation type="submission" date="2019-10" db="EMBL/GenBank/DDBJ databases">
        <title>Draft Genome Sequence of Cytophagaceae sp. SJW1-29.</title>
        <authorList>
            <person name="Choi A."/>
        </authorList>
    </citation>
    <scope>NUCLEOTIDE SEQUENCE [LARGE SCALE GENOMIC DNA]</scope>
    <source>
        <strain evidence="4 5">SJW1-29</strain>
    </source>
</reference>
<dbReference type="GO" id="GO:0003677">
    <property type="term" value="F:DNA binding"/>
    <property type="evidence" value="ECO:0007669"/>
    <property type="project" value="InterPro"/>
</dbReference>
<comment type="caution">
    <text evidence="4">The sequence shown here is derived from an EMBL/GenBank/DDBJ whole genome shotgun (WGS) entry which is preliminary data.</text>
</comment>
<dbReference type="AlphaFoldDB" id="A0A7C9BPS0"/>
<sequence length="553" mass="62962">MKKPLHVLFLLAFLAWVEANAQPVITYTNPEELLSMGSSGTYFVDHTNRLSYTDVLKISNDQFKPIEGNAINLGFEHSRVWLKFDLRNATSEKLYAILLTQDIDYIDAFLKGKDRNYFVETGAMRPFERRLLGINSIVLDLGRQPTQMLLGVRDMNGMSLRIKVGTLKPLAEEVYHETLINAFTFGALALTLVFSLFIFFSLGDSVYLLYGIHVLFLSLVFLSFEGYLADFFWRDMPFMNNGINTSLIRLGTLLTSIWFSVSFLTMRSILPKVHRVFVVLGWLAVATFLVKLLGARWAEMAFNIVTFITFVSFLAVGSWMYRQGFQSARFYLLGWGVFIVEILAVELALLGVLSFDHFFTYYGFHIGATFQVVFLNVALFDRIQTLKIAHNEARALALERSAENEQLLAAQAQLLEQKLEQPQATPTPDIHLLLKEFRQQRQKVKKIAIATMEGILLFPAGDIVRVEAMGSYAYVHFSNKQKILASRSLAEFEAQLSEDPSFFRVHKSHIINLDYVTKYIRGAGGYVELYDGSSVEVSRRNKADFMKTMNLEA</sequence>
<dbReference type="GO" id="GO:0000156">
    <property type="term" value="F:phosphorelay response regulator activity"/>
    <property type="evidence" value="ECO:0007669"/>
    <property type="project" value="InterPro"/>
</dbReference>
<accession>A0A7C9BPS0</accession>
<dbReference type="PROSITE" id="PS50930">
    <property type="entry name" value="HTH_LYTTR"/>
    <property type="match status" value="1"/>
</dbReference>
<keyword evidence="1" id="KW-1133">Transmembrane helix</keyword>
<name>A0A7C9BPS0_9BACT</name>
<feature type="transmembrane region" description="Helical" evidence="1">
    <location>
        <begin position="276"/>
        <end position="294"/>
    </location>
</feature>
<keyword evidence="2" id="KW-0732">Signal</keyword>